<evidence type="ECO:0000313" key="1">
    <source>
        <dbReference type="EMBL" id="KAG5614853.1"/>
    </source>
</evidence>
<reference evidence="1 2" key="1">
    <citation type="submission" date="2020-09" db="EMBL/GenBank/DDBJ databases">
        <title>De no assembly of potato wild relative species, Solanum commersonii.</title>
        <authorList>
            <person name="Cho K."/>
        </authorList>
    </citation>
    <scope>NUCLEOTIDE SEQUENCE [LARGE SCALE GENOMIC DNA]</scope>
    <source>
        <strain evidence="1">LZ3.2</strain>
        <tissue evidence="1">Leaf</tissue>
    </source>
</reference>
<protein>
    <submittedName>
        <fullName evidence="1">Uncharacterized protein</fullName>
    </submittedName>
</protein>
<gene>
    <name evidence="1" type="ORF">H5410_014677</name>
</gene>
<accession>A0A9J5ZRJ1</accession>
<dbReference type="AlphaFoldDB" id="A0A9J5ZRJ1"/>
<sequence length="68" mass="7899">MAESRKSNASRLTNFVRSYQRLIALWLRDGNMSSTRKIGMNRPPTPPRSIFSGFWAKSHTRPNCSRSW</sequence>
<name>A0A9J5ZRJ1_SOLCO</name>
<evidence type="ECO:0000313" key="2">
    <source>
        <dbReference type="Proteomes" id="UP000824120"/>
    </source>
</evidence>
<dbReference type="Proteomes" id="UP000824120">
    <property type="component" value="Chromosome 3"/>
</dbReference>
<comment type="caution">
    <text evidence="1">The sequence shown here is derived from an EMBL/GenBank/DDBJ whole genome shotgun (WGS) entry which is preliminary data.</text>
</comment>
<dbReference type="EMBL" id="JACXVP010000003">
    <property type="protein sequence ID" value="KAG5614853.1"/>
    <property type="molecule type" value="Genomic_DNA"/>
</dbReference>
<proteinExistence type="predicted"/>
<organism evidence="1 2">
    <name type="scientific">Solanum commersonii</name>
    <name type="common">Commerson's wild potato</name>
    <name type="synonym">Commerson's nightshade</name>
    <dbReference type="NCBI Taxonomy" id="4109"/>
    <lineage>
        <taxon>Eukaryota</taxon>
        <taxon>Viridiplantae</taxon>
        <taxon>Streptophyta</taxon>
        <taxon>Embryophyta</taxon>
        <taxon>Tracheophyta</taxon>
        <taxon>Spermatophyta</taxon>
        <taxon>Magnoliopsida</taxon>
        <taxon>eudicotyledons</taxon>
        <taxon>Gunneridae</taxon>
        <taxon>Pentapetalae</taxon>
        <taxon>asterids</taxon>
        <taxon>lamiids</taxon>
        <taxon>Solanales</taxon>
        <taxon>Solanaceae</taxon>
        <taxon>Solanoideae</taxon>
        <taxon>Solaneae</taxon>
        <taxon>Solanum</taxon>
    </lineage>
</organism>
<keyword evidence="2" id="KW-1185">Reference proteome</keyword>